<dbReference type="Proteomes" id="UP001140513">
    <property type="component" value="Unassembled WGS sequence"/>
</dbReference>
<evidence type="ECO:0000259" key="2">
    <source>
        <dbReference type="Pfam" id="PF11954"/>
    </source>
</evidence>
<name>A0A9W9CC57_9PLEO</name>
<dbReference type="GeneID" id="80909949"/>
<feature type="domain" description="Peptidase S12 Pab87-related C-terminal" evidence="2">
    <location>
        <begin position="390"/>
        <end position="487"/>
    </location>
</feature>
<dbReference type="InterPro" id="IPR050789">
    <property type="entry name" value="Diverse_Enzym_Activities"/>
</dbReference>
<evidence type="ECO:0000313" key="3">
    <source>
        <dbReference type="EMBL" id="KAJ4354682.1"/>
    </source>
</evidence>
<evidence type="ECO:0000313" key="4">
    <source>
        <dbReference type="Proteomes" id="UP001140513"/>
    </source>
</evidence>
<dbReference type="InterPro" id="IPR012338">
    <property type="entry name" value="Beta-lactam/transpept-like"/>
</dbReference>
<evidence type="ECO:0008006" key="5">
    <source>
        <dbReference type="Google" id="ProtNLM"/>
    </source>
</evidence>
<gene>
    <name evidence="3" type="ORF">N0V89_006419</name>
</gene>
<reference evidence="3" key="1">
    <citation type="submission" date="2022-10" db="EMBL/GenBank/DDBJ databases">
        <title>Tapping the CABI collections for fungal endophytes: first genome assemblies for Collariella, Neodidymelliopsis, Ascochyta clinopodiicola, Didymella pomorum, Didymosphaeria variabile, Neocosmospora piperis and Neocucurbitaria cava.</title>
        <authorList>
            <person name="Hill R."/>
        </authorList>
    </citation>
    <scope>NUCLEOTIDE SEQUENCE</scope>
    <source>
        <strain evidence="3">IMI 356815</strain>
    </source>
</reference>
<sequence length="507" mass="56183">MADVKHQLEALRPEIENILRISGSPGLSLGLLTAAAVAKLVHQGVLHWDVPIREYLPIFRLRQDELGVKATLKDLLSQRTGIAPANSLLAIQNNEPLIKESETAAIATYINTAKPYGQFIYSQWNYTLIDDVVKEVTGASICDYIQQNIFRPLDMTRSSFGSLQQLDADVAHTHCTHDDGTPSQKPDAQSGMMIAGVGAAAGARCSMRDYMIFLQAILRAYKHQLTEGVDATPDSIFPLMRDVFMPQVGFGPPKRSGIEYVAYCMGLYRTKLPGMLSLASPNFYYTLGKKRLPLYGKSLAGTDVFHQSGTALGHLGALFIVPSTESAVVTFTNSQPLMDPADFVAQLALSTLLGPPPGVDFVKMAKLARTITLENYKVLEKVVAKGKTDVPPTKPLAAYQGDFYNAIHNFVLSVSVAGEGLHVRLQQGKTNFDLLPYDGDTFYWKVDREEEMCKKGMFGFMYKDWHIFRFEINANGEVEKLLWRHDPYVASPEAFTKTPNVQSYARL</sequence>
<feature type="domain" description="Beta-lactamase-related" evidence="1">
    <location>
        <begin position="32"/>
        <end position="349"/>
    </location>
</feature>
<dbReference type="Gene3D" id="3.40.710.10">
    <property type="entry name" value="DD-peptidase/beta-lactamase superfamily"/>
    <property type="match status" value="1"/>
</dbReference>
<comment type="caution">
    <text evidence="3">The sequence shown here is derived from an EMBL/GenBank/DDBJ whole genome shotgun (WGS) entry which is preliminary data.</text>
</comment>
<keyword evidence="4" id="KW-1185">Reference proteome</keyword>
<dbReference type="EMBL" id="JAPEUX010000004">
    <property type="protein sequence ID" value="KAJ4354682.1"/>
    <property type="molecule type" value="Genomic_DNA"/>
</dbReference>
<dbReference type="Pfam" id="PF11954">
    <property type="entry name" value="DUF3471"/>
    <property type="match status" value="1"/>
</dbReference>
<accession>A0A9W9CC57</accession>
<proteinExistence type="predicted"/>
<dbReference type="OrthoDB" id="5946976at2759"/>
<dbReference type="SUPFAM" id="SSF56601">
    <property type="entry name" value="beta-lactamase/transpeptidase-like"/>
    <property type="match status" value="1"/>
</dbReference>
<dbReference type="InterPro" id="IPR021860">
    <property type="entry name" value="Peptidase_S12_Pab87-rel_C"/>
</dbReference>
<dbReference type="Pfam" id="PF00144">
    <property type="entry name" value="Beta-lactamase"/>
    <property type="match status" value="1"/>
</dbReference>
<organism evidence="3 4">
    <name type="scientific">Didymosphaeria variabile</name>
    <dbReference type="NCBI Taxonomy" id="1932322"/>
    <lineage>
        <taxon>Eukaryota</taxon>
        <taxon>Fungi</taxon>
        <taxon>Dikarya</taxon>
        <taxon>Ascomycota</taxon>
        <taxon>Pezizomycotina</taxon>
        <taxon>Dothideomycetes</taxon>
        <taxon>Pleosporomycetidae</taxon>
        <taxon>Pleosporales</taxon>
        <taxon>Massarineae</taxon>
        <taxon>Didymosphaeriaceae</taxon>
        <taxon>Didymosphaeria</taxon>
    </lineage>
</organism>
<dbReference type="InterPro" id="IPR001466">
    <property type="entry name" value="Beta-lactam-related"/>
</dbReference>
<dbReference type="Gene3D" id="2.40.128.600">
    <property type="match status" value="1"/>
</dbReference>
<evidence type="ECO:0000259" key="1">
    <source>
        <dbReference type="Pfam" id="PF00144"/>
    </source>
</evidence>
<protein>
    <recommendedName>
        <fullName evidence="5">Beta-lactamase/transpeptidase-like protein</fullName>
    </recommendedName>
</protein>
<dbReference type="RefSeq" id="XP_056072456.1">
    <property type="nucleotide sequence ID" value="XM_056215189.1"/>
</dbReference>
<dbReference type="PANTHER" id="PTHR43283">
    <property type="entry name" value="BETA-LACTAMASE-RELATED"/>
    <property type="match status" value="1"/>
</dbReference>
<dbReference type="AlphaFoldDB" id="A0A9W9CC57"/>